<dbReference type="Pfam" id="PF00400">
    <property type="entry name" value="WD40"/>
    <property type="match status" value="5"/>
</dbReference>
<feature type="repeat" description="WD" evidence="1">
    <location>
        <begin position="56"/>
        <end position="97"/>
    </location>
</feature>
<organism evidence="3 4">
    <name type="scientific">Batillaria attramentaria</name>
    <dbReference type="NCBI Taxonomy" id="370345"/>
    <lineage>
        <taxon>Eukaryota</taxon>
        <taxon>Metazoa</taxon>
        <taxon>Spiralia</taxon>
        <taxon>Lophotrochozoa</taxon>
        <taxon>Mollusca</taxon>
        <taxon>Gastropoda</taxon>
        <taxon>Caenogastropoda</taxon>
        <taxon>Sorbeoconcha</taxon>
        <taxon>Cerithioidea</taxon>
        <taxon>Batillariidae</taxon>
        <taxon>Batillaria</taxon>
    </lineage>
</organism>
<reference evidence="3 4" key="1">
    <citation type="journal article" date="2023" name="Sci. Data">
        <title>Genome assembly of the Korean intertidal mud-creeper Batillaria attramentaria.</title>
        <authorList>
            <person name="Patra A.K."/>
            <person name="Ho P.T."/>
            <person name="Jun S."/>
            <person name="Lee S.J."/>
            <person name="Kim Y."/>
            <person name="Won Y.J."/>
        </authorList>
    </citation>
    <scope>NUCLEOTIDE SEQUENCE [LARGE SCALE GENOMIC DNA]</scope>
    <source>
        <strain evidence="3">Wonlab-2016</strain>
    </source>
</reference>
<dbReference type="SUPFAM" id="SSF50978">
    <property type="entry name" value="WD40 repeat-like"/>
    <property type="match status" value="1"/>
</dbReference>
<dbReference type="PANTHER" id="PTHR44525:SF1">
    <property type="entry name" value="WD REPEAT-CONTAINING PROTEIN 27"/>
    <property type="match status" value="1"/>
</dbReference>
<accession>A0ABD0KLR0</accession>
<feature type="repeat" description="WD" evidence="1">
    <location>
        <begin position="611"/>
        <end position="652"/>
    </location>
</feature>
<feature type="region of interest" description="Disordered" evidence="2">
    <location>
        <begin position="429"/>
        <end position="565"/>
    </location>
</feature>
<feature type="region of interest" description="Disordered" evidence="2">
    <location>
        <begin position="248"/>
        <end position="267"/>
    </location>
</feature>
<dbReference type="PROSITE" id="PS50082">
    <property type="entry name" value="WD_REPEATS_2"/>
    <property type="match status" value="4"/>
</dbReference>
<comment type="caution">
    <text evidence="3">The sequence shown here is derived from an EMBL/GenBank/DDBJ whole genome shotgun (WGS) entry which is preliminary data.</text>
</comment>
<dbReference type="PROSITE" id="PS50294">
    <property type="entry name" value="WD_REPEATS_REGION"/>
    <property type="match status" value="4"/>
</dbReference>
<dbReference type="Proteomes" id="UP001519460">
    <property type="component" value="Unassembled WGS sequence"/>
</dbReference>
<dbReference type="InterPro" id="IPR015943">
    <property type="entry name" value="WD40/YVTN_repeat-like_dom_sf"/>
</dbReference>
<dbReference type="AlphaFoldDB" id="A0ABD0KLR0"/>
<feature type="repeat" description="WD" evidence="1">
    <location>
        <begin position="866"/>
        <end position="900"/>
    </location>
</feature>
<keyword evidence="4" id="KW-1185">Reference proteome</keyword>
<protein>
    <submittedName>
        <fullName evidence="3">Uncharacterized protein</fullName>
    </submittedName>
</protein>
<evidence type="ECO:0000256" key="1">
    <source>
        <dbReference type="PROSITE-ProRule" id="PRU00221"/>
    </source>
</evidence>
<name>A0ABD0KLR0_9CAEN</name>
<dbReference type="Gene3D" id="2.130.10.10">
    <property type="entry name" value="YVTN repeat-like/Quinoprotein amine dehydrogenase"/>
    <property type="match status" value="3"/>
</dbReference>
<dbReference type="SMART" id="SM00320">
    <property type="entry name" value="WD40"/>
    <property type="match status" value="9"/>
</dbReference>
<dbReference type="SUPFAM" id="SSF50998">
    <property type="entry name" value="Quinoprotein alcohol dehydrogenase-like"/>
    <property type="match status" value="1"/>
</dbReference>
<feature type="compositionally biased region" description="Polar residues" evidence="2">
    <location>
        <begin position="530"/>
        <end position="552"/>
    </location>
</feature>
<evidence type="ECO:0000313" key="4">
    <source>
        <dbReference type="Proteomes" id="UP001519460"/>
    </source>
</evidence>
<keyword evidence="1" id="KW-0853">WD repeat</keyword>
<feature type="compositionally biased region" description="Low complexity" evidence="2">
    <location>
        <begin position="467"/>
        <end position="483"/>
    </location>
</feature>
<proteinExistence type="predicted"/>
<dbReference type="EMBL" id="JACVVK020000156">
    <property type="protein sequence ID" value="KAK7488017.1"/>
    <property type="molecule type" value="Genomic_DNA"/>
</dbReference>
<dbReference type="InterPro" id="IPR042411">
    <property type="entry name" value="WDR27"/>
</dbReference>
<evidence type="ECO:0000313" key="3">
    <source>
        <dbReference type="EMBL" id="KAK7488017.1"/>
    </source>
</evidence>
<gene>
    <name evidence="3" type="ORF">BaRGS_00020762</name>
</gene>
<sequence>MASGSTAAIHTRTLPYQVNQCRIEPAVHGQLLALPLTKTTVGVWNLSIAASEPLSLVGHKRSVVALSFSHDEPLLLCSAADDHVIVWNVRKCQQQMARNEQVRGAVILSHPGDVSHVSFSVDAELVAVCVDCVVKIVSISQATVVAELAGHGAKVTGAEYCPHYASTLVTISDDRTFKVWNVKDLSLIYQSTIVASTPLITMCMNAAEPHVAIGTAGGVIKIFDLTDGNSFRQLKQLDVGKILWKSRRGREPSPQRNPARNGPVVVRAGGSVTKQQSVDYNDGQDNDFSSIEASNSILCLFYTHSAGGSRSGDNSAIHAHSAVKDVLSTTNPVLAIVSSHCLLQVDAQTLQMLTMLNLQEPLLSTSSIREKEKTLSAIGYAAVGQCSERQLVCVMGALFEAGVHAVLWELASHPVGDVGRQFEDLTVSAVGDDPLSSPSKSGEDLTMVPTKPLTDHSPLRSELVPQASSAGRGAGGARTSNRGSLGGGHKRSDPMHQPLTFKTKVKSSGYTQAPRRTMFQPKLNHRSKSTDVSKGQSTAGQSLSSKLTSQEYPANAGPPSDLVEKISTGAIPSSITDLAFAASGQHLACSLANMSVLVFASPFGQKGSSVYVGHDNIVNSVSWSNSNKYLITASADKTAILWDRANAEVLLKFSHLSGNVKHDHGDRASSAYTKEVKKAQFFYMDRFVLLIVGNHLCLYKCHLDPTKEDIRRYLTKSRYKLVKKWETQSQNFTALSAINAFHSHLAVCAGSNRDLEIFDLNEGRLAHTFSDAHAKPVHTVALNEGSAFTSQPEQAFNVFATSSTLDCIKLWDVRTKRHVLRLEGHMNNAHGCGIAFSPCGTYIGSGSEDKLAYVYDVRSGTYCHKLRGHTDVVSSVAFHPARPLMVTGATDGKMVLFRAK</sequence>
<evidence type="ECO:0000256" key="2">
    <source>
        <dbReference type="SAM" id="MobiDB-lite"/>
    </source>
</evidence>
<dbReference type="PANTHER" id="PTHR44525">
    <property type="entry name" value="WD REPEAT-CONTAINING PROTEIN 27"/>
    <property type="match status" value="1"/>
</dbReference>
<dbReference type="InterPro" id="IPR036322">
    <property type="entry name" value="WD40_repeat_dom_sf"/>
</dbReference>
<dbReference type="InterPro" id="IPR001680">
    <property type="entry name" value="WD40_rpt"/>
</dbReference>
<dbReference type="InterPro" id="IPR011047">
    <property type="entry name" value="Quinoprotein_ADH-like_sf"/>
</dbReference>
<feature type="repeat" description="WD" evidence="1">
    <location>
        <begin position="148"/>
        <end position="190"/>
    </location>
</feature>